<proteinExistence type="predicted"/>
<keyword evidence="2" id="KW-1185">Reference proteome</keyword>
<evidence type="ECO:0000313" key="2">
    <source>
        <dbReference type="Proteomes" id="UP000538147"/>
    </source>
</evidence>
<evidence type="ECO:0000313" key="1">
    <source>
        <dbReference type="EMBL" id="MBB6228605.1"/>
    </source>
</evidence>
<gene>
    <name evidence="1" type="ORF">FHS79_002795</name>
</gene>
<reference evidence="1 2" key="1">
    <citation type="submission" date="2020-08" db="EMBL/GenBank/DDBJ databases">
        <title>Genomic Encyclopedia of Type Strains, Phase IV (KMG-IV): sequencing the most valuable type-strain genomes for metagenomic binning, comparative biology and taxonomic classification.</title>
        <authorList>
            <person name="Goeker M."/>
        </authorList>
    </citation>
    <scope>NUCLEOTIDE SEQUENCE [LARGE SCALE GENOMIC DNA]</scope>
    <source>
        <strain evidence="1 2">DSM 102189</strain>
    </source>
</reference>
<accession>A0A841LFL8</accession>
<evidence type="ECO:0008006" key="3">
    <source>
        <dbReference type="Google" id="ProtNLM"/>
    </source>
</evidence>
<dbReference type="RefSeq" id="WP_184201251.1">
    <property type="nucleotide sequence ID" value="NZ_BMOX01000004.1"/>
</dbReference>
<dbReference type="AlphaFoldDB" id="A0A841LFL8"/>
<name>A0A841LFL8_9SPHN</name>
<dbReference type="Proteomes" id="UP000538147">
    <property type="component" value="Unassembled WGS sequence"/>
</dbReference>
<dbReference type="EMBL" id="JACIIV010000021">
    <property type="protein sequence ID" value="MBB6228605.1"/>
    <property type="molecule type" value="Genomic_DNA"/>
</dbReference>
<sequence length="62" mass="7120">MSYFWRKVGSFNTAAEADDWCRRQGIAQNDMRIDNFRSGVELSIRESAPGDKADTDPRPYGY</sequence>
<organism evidence="1 2">
    <name type="scientific">Polymorphobacter multimanifer</name>
    <dbReference type="NCBI Taxonomy" id="1070431"/>
    <lineage>
        <taxon>Bacteria</taxon>
        <taxon>Pseudomonadati</taxon>
        <taxon>Pseudomonadota</taxon>
        <taxon>Alphaproteobacteria</taxon>
        <taxon>Sphingomonadales</taxon>
        <taxon>Sphingosinicellaceae</taxon>
        <taxon>Polymorphobacter</taxon>
    </lineage>
</organism>
<comment type="caution">
    <text evidence="1">The sequence shown here is derived from an EMBL/GenBank/DDBJ whole genome shotgun (WGS) entry which is preliminary data.</text>
</comment>
<protein>
    <recommendedName>
        <fullName evidence="3">SPOR domain-containing protein</fullName>
    </recommendedName>
</protein>